<keyword evidence="7" id="KW-0554">One-carbon metabolism</keyword>
<dbReference type="GO" id="GO:0005829">
    <property type="term" value="C:cytosol"/>
    <property type="evidence" value="ECO:0007669"/>
    <property type="project" value="TreeGrafter"/>
</dbReference>
<dbReference type="EMBL" id="BSXU01001272">
    <property type="protein sequence ID" value="GMG25628.1"/>
    <property type="molecule type" value="Genomic_DNA"/>
</dbReference>
<dbReference type="PANTHER" id="PTHR11136:SF0">
    <property type="entry name" value="DIHYDROFOLATE SYNTHETASE-RELATED"/>
    <property type="match status" value="1"/>
</dbReference>
<dbReference type="PROSITE" id="PS01012">
    <property type="entry name" value="FOLYLPOLYGLU_SYNT_2"/>
    <property type="match status" value="1"/>
</dbReference>
<keyword evidence="4 7" id="KW-0547">Nucleotide-binding</keyword>
<evidence type="ECO:0000256" key="6">
    <source>
        <dbReference type="ARBA" id="ARBA00022842"/>
    </source>
</evidence>
<dbReference type="EC" id="6.3.2.12" evidence="7"/>
<evidence type="ECO:0000256" key="1">
    <source>
        <dbReference type="ARBA" id="ARBA00008276"/>
    </source>
</evidence>
<sequence length="454" mass="49289">MPIDLGLTRISKLLKLLGSPHLAYSAASSSSTTKTAFKTIPAIHIAGTNGKGSVCSYLSHILTASNINNGKFTSPHLLTRNDSIQINNVAVDAATFHKVEDEIVTLDKQNGIGCTEFEILTCVAFQVFQLYGVEVAIFEVGLGGRMDSTNVLTPQTLLCCGVTKIGLDHESLLGSNLAEIAYQKVGIFKNGVPAVIDGSNDDEVLKVARTQAEELNGVELLEADDKPDTTFGSGLGKLSDYKSGLNGQYQFMNLSVALKIVEIVKRNSAFTDRLTKSNVQRGVSQTRWPGRLQSIDIHLNKQKTLPILLDGAHNAQASSELGKYLTDHLRPQSPATNNSLIFIIGMTRGKALTHSLFANIIKPGDTVILTKFKPNIEGMPWIKSYDPFVLAKSVEEVVVDENKDTKDSVVVREELEDALQLAWELSHGGEKSKVVVCGSLYLAADVLRLDLVNR</sequence>
<dbReference type="GO" id="GO:0006730">
    <property type="term" value="P:one-carbon metabolic process"/>
    <property type="evidence" value="ECO:0007669"/>
    <property type="project" value="UniProtKB-KW"/>
</dbReference>
<keyword evidence="6" id="KW-0460">Magnesium</keyword>
<reference evidence="8" key="1">
    <citation type="submission" date="2023-04" db="EMBL/GenBank/DDBJ databases">
        <title>Ambrosiozyma monospora NBRC 1965.</title>
        <authorList>
            <person name="Ichikawa N."/>
            <person name="Sato H."/>
            <person name="Tonouchi N."/>
        </authorList>
    </citation>
    <scope>NUCLEOTIDE SEQUENCE</scope>
    <source>
        <strain evidence="8">NBRC 1965</strain>
    </source>
</reference>
<dbReference type="InterPro" id="IPR036615">
    <property type="entry name" value="Mur_ligase_C_dom_sf"/>
</dbReference>
<dbReference type="OrthoDB" id="5212574at2759"/>
<evidence type="ECO:0000256" key="2">
    <source>
        <dbReference type="ARBA" id="ARBA00022598"/>
    </source>
</evidence>
<comment type="similarity">
    <text evidence="1 7">Belongs to the folylpolyglutamate synthase family.</text>
</comment>
<evidence type="ECO:0000313" key="9">
    <source>
        <dbReference type="Proteomes" id="UP001165063"/>
    </source>
</evidence>
<organism evidence="8 9">
    <name type="scientific">Ambrosiozyma monospora</name>
    <name type="common">Yeast</name>
    <name type="synonym">Endomycopsis monosporus</name>
    <dbReference type="NCBI Taxonomy" id="43982"/>
    <lineage>
        <taxon>Eukaryota</taxon>
        <taxon>Fungi</taxon>
        <taxon>Dikarya</taxon>
        <taxon>Ascomycota</taxon>
        <taxon>Saccharomycotina</taxon>
        <taxon>Pichiomycetes</taxon>
        <taxon>Pichiales</taxon>
        <taxon>Pichiaceae</taxon>
        <taxon>Ambrosiozyma</taxon>
    </lineage>
</organism>
<keyword evidence="9" id="KW-1185">Reference proteome</keyword>
<evidence type="ECO:0000256" key="7">
    <source>
        <dbReference type="PIRNR" id="PIRNR001563"/>
    </source>
</evidence>
<dbReference type="Gene3D" id="3.40.1190.10">
    <property type="entry name" value="Mur-like, catalytic domain"/>
    <property type="match status" value="1"/>
</dbReference>
<dbReference type="Gene3D" id="3.90.190.20">
    <property type="entry name" value="Mur ligase, C-terminal domain"/>
    <property type="match status" value="1"/>
</dbReference>
<keyword evidence="3" id="KW-0479">Metal-binding</keyword>
<dbReference type="GO" id="GO:0008841">
    <property type="term" value="F:dihydrofolate synthase activity"/>
    <property type="evidence" value="ECO:0007669"/>
    <property type="project" value="UniProtKB-EC"/>
</dbReference>
<dbReference type="GO" id="GO:0005739">
    <property type="term" value="C:mitochondrion"/>
    <property type="evidence" value="ECO:0007669"/>
    <property type="project" value="TreeGrafter"/>
</dbReference>
<keyword evidence="5 7" id="KW-0067">ATP-binding</keyword>
<dbReference type="SUPFAM" id="SSF53244">
    <property type="entry name" value="MurD-like peptide ligases, peptide-binding domain"/>
    <property type="match status" value="1"/>
</dbReference>
<dbReference type="GO" id="GO:0004326">
    <property type="term" value="F:tetrahydrofolylpolyglutamate synthase activity"/>
    <property type="evidence" value="ECO:0007669"/>
    <property type="project" value="InterPro"/>
</dbReference>
<dbReference type="InterPro" id="IPR001645">
    <property type="entry name" value="Folylpolyglutamate_synth"/>
</dbReference>
<evidence type="ECO:0000313" key="8">
    <source>
        <dbReference type="EMBL" id="GMG25628.1"/>
    </source>
</evidence>
<dbReference type="SUPFAM" id="SSF53623">
    <property type="entry name" value="MurD-like peptide ligases, catalytic domain"/>
    <property type="match status" value="1"/>
</dbReference>
<comment type="pathway">
    <text evidence="7">Cofactor biosynthesis; tetrahydrofolylpolyglutamate biosynthesis.</text>
</comment>
<dbReference type="Proteomes" id="UP001165063">
    <property type="component" value="Unassembled WGS sequence"/>
</dbReference>
<dbReference type="AlphaFoldDB" id="A0A9W7DEJ8"/>
<comment type="caution">
    <text evidence="8">The sequence shown here is derived from an EMBL/GenBank/DDBJ whole genome shotgun (WGS) entry which is preliminary data.</text>
</comment>
<dbReference type="GO" id="GO:0046872">
    <property type="term" value="F:metal ion binding"/>
    <property type="evidence" value="ECO:0007669"/>
    <property type="project" value="UniProtKB-KW"/>
</dbReference>
<evidence type="ECO:0000256" key="3">
    <source>
        <dbReference type="ARBA" id="ARBA00022723"/>
    </source>
</evidence>
<accession>A0A9W7DEJ8</accession>
<gene>
    <name evidence="8" type="ORF">Amon01_000314100</name>
</gene>
<proteinExistence type="inferred from homology"/>
<dbReference type="PANTHER" id="PTHR11136">
    <property type="entry name" value="FOLYLPOLYGLUTAMATE SYNTHASE-RELATED"/>
    <property type="match status" value="1"/>
</dbReference>
<dbReference type="GO" id="GO:0005524">
    <property type="term" value="F:ATP binding"/>
    <property type="evidence" value="ECO:0007669"/>
    <property type="project" value="UniProtKB-KW"/>
</dbReference>
<evidence type="ECO:0000256" key="4">
    <source>
        <dbReference type="ARBA" id="ARBA00022741"/>
    </source>
</evidence>
<dbReference type="InterPro" id="IPR036565">
    <property type="entry name" value="Mur-like_cat_sf"/>
</dbReference>
<protein>
    <recommendedName>
        <fullName evidence="7">Dihydrofolate synthetase</fullName>
        <ecNumber evidence="7">6.3.2.12</ecNumber>
    </recommendedName>
</protein>
<name>A0A9W7DEJ8_AMBMO</name>
<dbReference type="PIRSF" id="PIRSF001563">
    <property type="entry name" value="Folylpolyglu_synth"/>
    <property type="match status" value="1"/>
</dbReference>
<dbReference type="InterPro" id="IPR018109">
    <property type="entry name" value="Folylpolyglutamate_synth_CS"/>
</dbReference>
<evidence type="ECO:0000256" key="5">
    <source>
        <dbReference type="ARBA" id="ARBA00022840"/>
    </source>
</evidence>
<dbReference type="NCBIfam" id="TIGR01499">
    <property type="entry name" value="folC"/>
    <property type="match status" value="1"/>
</dbReference>
<comment type="catalytic activity">
    <reaction evidence="7">
        <text>7,8-dihydropteroate + L-glutamate + ATP = 7,8-dihydrofolate + ADP + phosphate + H(+)</text>
        <dbReference type="Rhea" id="RHEA:23584"/>
        <dbReference type="ChEBI" id="CHEBI:15378"/>
        <dbReference type="ChEBI" id="CHEBI:17839"/>
        <dbReference type="ChEBI" id="CHEBI:29985"/>
        <dbReference type="ChEBI" id="CHEBI:30616"/>
        <dbReference type="ChEBI" id="CHEBI:43474"/>
        <dbReference type="ChEBI" id="CHEBI:57451"/>
        <dbReference type="ChEBI" id="CHEBI:456216"/>
        <dbReference type="EC" id="6.3.2.12"/>
    </reaction>
</comment>
<keyword evidence="2 7" id="KW-0436">Ligase</keyword>